<evidence type="ECO:0000259" key="8">
    <source>
        <dbReference type="PROSITE" id="PS51061"/>
    </source>
</evidence>
<feature type="region of interest" description="Jag_N domain" evidence="6">
    <location>
        <begin position="6"/>
        <end position="56"/>
    </location>
</feature>
<keyword evidence="5 6" id="KW-0961">Cell wall biogenesis/degradation</keyword>
<dbReference type="CDD" id="cd02644">
    <property type="entry name" value="R3H_jag"/>
    <property type="match status" value="1"/>
</dbReference>
<gene>
    <name evidence="6" type="primary">khpB</name>
    <name evidence="6" type="synonym">eloR</name>
    <name evidence="9" type="ORF">IAA54_03780</name>
</gene>
<protein>
    <recommendedName>
        <fullName evidence="6">RNA-binding protein KhpB</fullName>
    </recommendedName>
    <alternativeName>
        <fullName evidence="6">RNA-binding protein EloR</fullName>
    </alternativeName>
</protein>
<dbReference type="InterPro" id="IPR039247">
    <property type="entry name" value="KhpB"/>
</dbReference>
<keyword evidence="3 6" id="KW-0133">Cell shape</keyword>
<keyword evidence="2 6" id="KW-0694">RNA-binding</keyword>
<dbReference type="InterPro" id="IPR032782">
    <property type="entry name" value="KhpB_N"/>
</dbReference>
<evidence type="ECO:0000256" key="2">
    <source>
        <dbReference type="ARBA" id="ARBA00022884"/>
    </source>
</evidence>
<dbReference type="Gene3D" id="3.30.30.80">
    <property type="entry name" value="probable RNA-binding protein from clostridium symbiosum atcc 14940"/>
    <property type="match status" value="1"/>
</dbReference>
<dbReference type="InterPro" id="IPR015946">
    <property type="entry name" value="KH_dom-like_a/b"/>
</dbReference>
<comment type="subunit">
    <text evidence="6">Forms a complex with KhpA.</text>
</comment>
<dbReference type="SUPFAM" id="SSF82708">
    <property type="entry name" value="R3H domain"/>
    <property type="match status" value="1"/>
</dbReference>
<dbReference type="GO" id="GO:0008360">
    <property type="term" value="P:regulation of cell shape"/>
    <property type="evidence" value="ECO:0007669"/>
    <property type="project" value="UniProtKB-KW"/>
</dbReference>
<dbReference type="EMBL" id="DVHF01000043">
    <property type="protein sequence ID" value="HIR56764.1"/>
    <property type="molecule type" value="Genomic_DNA"/>
</dbReference>
<evidence type="ECO:0000313" key="9">
    <source>
        <dbReference type="EMBL" id="HIR56764.1"/>
    </source>
</evidence>
<dbReference type="InterPro" id="IPR038008">
    <property type="entry name" value="Jag_KH"/>
</dbReference>
<evidence type="ECO:0000256" key="5">
    <source>
        <dbReference type="ARBA" id="ARBA00023316"/>
    </source>
</evidence>
<name>A0A9D1DQ14_9FIRM</name>
<feature type="domain" description="R3H" evidence="8">
    <location>
        <begin position="142"/>
        <end position="208"/>
    </location>
</feature>
<proteinExistence type="inferred from homology"/>
<dbReference type="InterPro" id="IPR036867">
    <property type="entry name" value="R3H_dom_sf"/>
</dbReference>
<dbReference type="GO" id="GO:0003723">
    <property type="term" value="F:RNA binding"/>
    <property type="evidence" value="ECO:0007669"/>
    <property type="project" value="UniProtKB-UniRule"/>
</dbReference>
<feature type="compositionally biased region" description="Basic and acidic residues" evidence="7">
    <location>
        <begin position="280"/>
        <end position="289"/>
    </location>
</feature>
<dbReference type="Pfam" id="PF01424">
    <property type="entry name" value="R3H"/>
    <property type="match status" value="1"/>
</dbReference>
<accession>A0A9D1DQ14</accession>
<dbReference type="Pfam" id="PF14804">
    <property type="entry name" value="Jag_N"/>
    <property type="match status" value="1"/>
</dbReference>
<sequence>MLREAIATGDTVEQAFETACRELGVESHEAQFDILEMPVKKKFGLFGGTPAKVRVYVKSSPADKAAEYLKDVLAHMGLTGVEVSVTEQEGGALLSLTGEDIGFVIGHRGETLDALQYLTGLVANHVDDSYYRITIDIGNYREKRKETLESLGKRIAAKAVKTGRNCPLEPMNPYERRIIHTAVQTVEGAKSWSEGEDTNRHVVIGPEGGERPQPQRRPGGKGGRRQPQQDSRGRRGNGDRFPRGNGGSGQQQRTQASGAQQGTAPSHPQQKVKAPLYGRIDVKKNNPEK</sequence>
<feature type="region of interest" description="Disordered" evidence="7">
    <location>
        <begin position="189"/>
        <end position="289"/>
    </location>
</feature>
<dbReference type="Gene3D" id="3.30.300.20">
    <property type="match status" value="1"/>
</dbReference>
<dbReference type="Pfam" id="PF13083">
    <property type="entry name" value="KH_KhpA-B"/>
    <property type="match status" value="1"/>
</dbReference>
<organism evidence="9 10">
    <name type="scientific">Candidatus Gallacutalibacter pullicola</name>
    <dbReference type="NCBI Taxonomy" id="2840830"/>
    <lineage>
        <taxon>Bacteria</taxon>
        <taxon>Bacillati</taxon>
        <taxon>Bacillota</taxon>
        <taxon>Clostridia</taxon>
        <taxon>Eubacteriales</taxon>
        <taxon>Candidatus Gallacutalibacter</taxon>
    </lineage>
</organism>
<reference evidence="9" key="2">
    <citation type="journal article" date="2021" name="PeerJ">
        <title>Extensive microbial diversity within the chicken gut microbiome revealed by metagenomics and culture.</title>
        <authorList>
            <person name="Gilroy R."/>
            <person name="Ravi A."/>
            <person name="Getino M."/>
            <person name="Pursley I."/>
            <person name="Horton D.L."/>
            <person name="Alikhan N.F."/>
            <person name="Baker D."/>
            <person name="Gharbi K."/>
            <person name="Hall N."/>
            <person name="Watson M."/>
            <person name="Adriaenssens E.M."/>
            <person name="Foster-Nyarko E."/>
            <person name="Jarju S."/>
            <person name="Secka A."/>
            <person name="Antonio M."/>
            <person name="Oren A."/>
            <person name="Chaudhuri R.R."/>
            <person name="La Ragione R."/>
            <person name="Hildebrand F."/>
            <person name="Pallen M.J."/>
        </authorList>
    </citation>
    <scope>NUCLEOTIDE SEQUENCE</scope>
    <source>
        <strain evidence="9">ChiSjej1B19-7085</strain>
    </source>
</reference>
<dbReference type="Gene3D" id="3.30.1370.50">
    <property type="entry name" value="R3H-like domain"/>
    <property type="match status" value="1"/>
</dbReference>
<reference evidence="9" key="1">
    <citation type="submission" date="2020-10" db="EMBL/GenBank/DDBJ databases">
        <authorList>
            <person name="Gilroy R."/>
        </authorList>
    </citation>
    <scope>NUCLEOTIDE SEQUENCE</scope>
    <source>
        <strain evidence="9">ChiSjej1B19-7085</strain>
    </source>
</reference>
<dbReference type="AlphaFoldDB" id="A0A9D1DQ14"/>
<dbReference type="Proteomes" id="UP000886785">
    <property type="component" value="Unassembled WGS sequence"/>
</dbReference>
<dbReference type="GO" id="GO:0005737">
    <property type="term" value="C:cytoplasm"/>
    <property type="evidence" value="ECO:0007669"/>
    <property type="project" value="UniProtKB-SubCell"/>
</dbReference>
<feature type="compositionally biased region" description="Low complexity" evidence="7">
    <location>
        <begin position="250"/>
        <end position="264"/>
    </location>
</feature>
<comment type="function">
    <text evidence="6">A probable RNA chaperone. Forms a complex with KhpA which binds to cellular RNA and controls its expression. Plays a role in peptidoglycan (PG) homeostasis and cell length regulation.</text>
</comment>
<keyword evidence="4 6" id="KW-0143">Chaperone</keyword>
<evidence type="ECO:0000256" key="7">
    <source>
        <dbReference type="SAM" id="MobiDB-lite"/>
    </source>
</evidence>
<dbReference type="HAMAP" id="MF_00867">
    <property type="entry name" value="KhpB"/>
    <property type="match status" value="1"/>
</dbReference>
<comment type="domain">
    <text evidence="6">Has an N-terminal Jag-N domain and 2 RNA-binding domains (KH and R3H).</text>
</comment>
<evidence type="ECO:0000256" key="4">
    <source>
        <dbReference type="ARBA" id="ARBA00023186"/>
    </source>
</evidence>
<dbReference type="PROSITE" id="PS51061">
    <property type="entry name" value="R3H"/>
    <property type="match status" value="1"/>
</dbReference>
<keyword evidence="1 6" id="KW-0963">Cytoplasm</keyword>
<dbReference type="PANTHER" id="PTHR35800">
    <property type="entry name" value="PROTEIN JAG"/>
    <property type="match status" value="1"/>
</dbReference>
<dbReference type="InterPro" id="IPR001374">
    <property type="entry name" value="R3H_dom"/>
</dbReference>
<dbReference type="InterPro" id="IPR038247">
    <property type="entry name" value="Jag_N_dom_sf"/>
</dbReference>
<feature type="compositionally biased region" description="Basic and acidic residues" evidence="7">
    <location>
        <begin position="231"/>
        <end position="242"/>
    </location>
</feature>
<evidence type="ECO:0000313" key="10">
    <source>
        <dbReference type="Proteomes" id="UP000886785"/>
    </source>
</evidence>
<dbReference type="NCBIfam" id="NF041568">
    <property type="entry name" value="Jag_EloR"/>
    <property type="match status" value="1"/>
</dbReference>
<dbReference type="PANTHER" id="PTHR35800:SF1">
    <property type="entry name" value="RNA-BINDING PROTEIN KHPB"/>
    <property type="match status" value="1"/>
</dbReference>
<dbReference type="GO" id="GO:0071555">
    <property type="term" value="P:cell wall organization"/>
    <property type="evidence" value="ECO:0007669"/>
    <property type="project" value="UniProtKB-KW"/>
</dbReference>
<dbReference type="GO" id="GO:0009252">
    <property type="term" value="P:peptidoglycan biosynthetic process"/>
    <property type="evidence" value="ECO:0007669"/>
    <property type="project" value="UniProtKB-UniRule"/>
</dbReference>
<dbReference type="InterPro" id="IPR034079">
    <property type="entry name" value="R3H_KhpB"/>
</dbReference>
<dbReference type="SMART" id="SM01245">
    <property type="entry name" value="Jag_N"/>
    <property type="match status" value="1"/>
</dbReference>
<comment type="subcellular location">
    <subcellularLocation>
        <location evidence="6">Cytoplasm</location>
    </subcellularLocation>
</comment>
<evidence type="ECO:0000256" key="3">
    <source>
        <dbReference type="ARBA" id="ARBA00022960"/>
    </source>
</evidence>
<comment type="similarity">
    <text evidence="6">Belongs to the KhpB RNA-binding protein family.</text>
</comment>
<comment type="caution">
    <text evidence="9">The sequence shown here is derived from an EMBL/GenBank/DDBJ whole genome shotgun (WGS) entry which is preliminary data.</text>
</comment>
<evidence type="ECO:0000256" key="1">
    <source>
        <dbReference type="ARBA" id="ARBA00022490"/>
    </source>
</evidence>
<evidence type="ECO:0000256" key="6">
    <source>
        <dbReference type="HAMAP-Rule" id="MF_00867"/>
    </source>
</evidence>
<dbReference type="SMART" id="SM00393">
    <property type="entry name" value="R3H"/>
    <property type="match status" value="1"/>
</dbReference>
<dbReference type="CDD" id="cd02414">
    <property type="entry name" value="KH-II_Jag"/>
    <property type="match status" value="1"/>
</dbReference>